<keyword evidence="2" id="KW-0238">DNA-binding</keyword>
<dbReference type="InterPro" id="IPR039418">
    <property type="entry name" value="LexA-like"/>
</dbReference>
<dbReference type="PANTHER" id="PTHR40661:SF3">
    <property type="entry name" value="FELS-1 PROPHAGE TRANSCRIPTIONAL REGULATOR"/>
    <property type="match status" value="1"/>
</dbReference>
<dbReference type="Gene3D" id="2.10.109.10">
    <property type="entry name" value="Umud Fragment, subunit A"/>
    <property type="match status" value="1"/>
</dbReference>
<dbReference type="InterPro" id="IPR036286">
    <property type="entry name" value="LexA/Signal_pep-like_sf"/>
</dbReference>
<evidence type="ECO:0000256" key="3">
    <source>
        <dbReference type="ARBA" id="ARBA00023163"/>
    </source>
</evidence>
<dbReference type="PANTHER" id="PTHR40661">
    <property type="match status" value="1"/>
</dbReference>
<keyword evidence="1" id="KW-0805">Transcription regulation</keyword>
<dbReference type="InterPro" id="IPR001387">
    <property type="entry name" value="Cro/C1-type_HTH"/>
</dbReference>
<dbReference type="InterPro" id="IPR015927">
    <property type="entry name" value="Peptidase_S24_S26A/B/C"/>
</dbReference>
<reference evidence="6" key="1">
    <citation type="submission" date="2022-11" db="EMBL/GenBank/DDBJ databases">
        <title>Pseudomonas triclosanedens sp. nov., a triclosan degrader isolated from activated sludge.</title>
        <authorList>
            <person name="Yin Y."/>
            <person name="Lu Z."/>
        </authorList>
    </citation>
    <scope>NUCLEOTIDE SEQUENCE</scope>
    <source>
        <strain evidence="6">ZM23</strain>
    </source>
</reference>
<keyword evidence="3" id="KW-0804">Transcription</keyword>
<sequence length="286" mass="32051">MKTTERITKLVLARKPAIGVRSVKRDIATTCGISYEAVRQWFAGDTENIKNENLVALAEGYDTTVDWLLSGKGEPPRRKSVSSSEPVPAKTASSSAEIVRRMLEKHGKGLSDEARRSIVDAIEAEAPEQEGGNVIVGDFPRPGPVGDEISIAHYDIRGAMGNGQVPADYMEMLRDVKVSQEQLRKIGVTYDDPNHLKMVYGWGNSMYPTIKHADPMIVNISVQAFNGDGVFIFTWQGHLYIKRLQVHDAEHFEMISDNKQHKDRVIRMDETYIHARVLLVWNAHLV</sequence>
<dbReference type="EMBL" id="CP113432">
    <property type="protein sequence ID" value="WAI47458.1"/>
    <property type="molecule type" value="Genomic_DNA"/>
</dbReference>
<dbReference type="Pfam" id="PF00717">
    <property type="entry name" value="Peptidase_S24"/>
    <property type="match status" value="1"/>
</dbReference>
<dbReference type="RefSeq" id="WP_254473658.1">
    <property type="nucleotide sequence ID" value="NZ_CP113432.1"/>
</dbReference>
<protein>
    <submittedName>
        <fullName evidence="6">Cro/Cl family transcriptional regulator</fullName>
    </submittedName>
</protein>
<proteinExistence type="predicted"/>
<evidence type="ECO:0000313" key="6">
    <source>
        <dbReference type="EMBL" id="WAI47458.1"/>
    </source>
</evidence>
<evidence type="ECO:0000313" key="7">
    <source>
        <dbReference type="Proteomes" id="UP001163624"/>
    </source>
</evidence>
<dbReference type="CDD" id="cd06529">
    <property type="entry name" value="S24_LexA-like"/>
    <property type="match status" value="1"/>
</dbReference>
<evidence type="ECO:0000256" key="2">
    <source>
        <dbReference type="ARBA" id="ARBA00023125"/>
    </source>
</evidence>
<evidence type="ECO:0000256" key="4">
    <source>
        <dbReference type="SAM" id="MobiDB-lite"/>
    </source>
</evidence>
<name>A0ABY6ZRT9_9PSED</name>
<dbReference type="SUPFAM" id="SSF51306">
    <property type="entry name" value="LexA/Signal peptidase"/>
    <property type="match status" value="1"/>
</dbReference>
<feature type="compositionally biased region" description="Polar residues" evidence="4">
    <location>
        <begin position="81"/>
        <end position="96"/>
    </location>
</feature>
<dbReference type="Proteomes" id="UP001163624">
    <property type="component" value="Chromosome"/>
</dbReference>
<dbReference type="CDD" id="cd00093">
    <property type="entry name" value="HTH_XRE"/>
    <property type="match status" value="1"/>
</dbReference>
<organism evidence="6 7">
    <name type="scientific">Pseudomonas triclosanedens</name>
    <dbReference type="NCBI Taxonomy" id="2961893"/>
    <lineage>
        <taxon>Bacteria</taxon>
        <taxon>Pseudomonadati</taxon>
        <taxon>Pseudomonadota</taxon>
        <taxon>Gammaproteobacteria</taxon>
        <taxon>Pseudomonadales</taxon>
        <taxon>Pseudomonadaceae</taxon>
        <taxon>Pseudomonas</taxon>
    </lineage>
</organism>
<evidence type="ECO:0000256" key="1">
    <source>
        <dbReference type="ARBA" id="ARBA00023015"/>
    </source>
</evidence>
<feature type="region of interest" description="Disordered" evidence="4">
    <location>
        <begin position="70"/>
        <end position="98"/>
    </location>
</feature>
<accession>A0ABY6ZRT9</accession>
<dbReference type="PROSITE" id="PS50943">
    <property type="entry name" value="HTH_CROC1"/>
    <property type="match status" value="1"/>
</dbReference>
<dbReference type="InterPro" id="IPR010982">
    <property type="entry name" value="Lambda_DNA-bd_dom_sf"/>
</dbReference>
<feature type="domain" description="HTH cro/C1-type" evidence="5">
    <location>
        <begin position="25"/>
        <end position="68"/>
    </location>
</feature>
<keyword evidence="7" id="KW-1185">Reference proteome</keyword>
<dbReference type="Gene3D" id="1.10.260.40">
    <property type="entry name" value="lambda repressor-like DNA-binding domains"/>
    <property type="match status" value="1"/>
</dbReference>
<evidence type="ECO:0000259" key="5">
    <source>
        <dbReference type="PROSITE" id="PS50943"/>
    </source>
</evidence>
<gene>
    <name evidence="6" type="ORF">OU419_16920</name>
</gene>
<dbReference type="SUPFAM" id="SSF47413">
    <property type="entry name" value="lambda repressor-like DNA-binding domains"/>
    <property type="match status" value="1"/>
</dbReference>